<evidence type="ECO:0000313" key="2">
    <source>
        <dbReference type="EMBL" id="KAF2243527.1"/>
    </source>
</evidence>
<dbReference type="AlphaFoldDB" id="A0A6A6HZR9"/>
<dbReference type="GeneID" id="54583472"/>
<evidence type="ECO:0000313" key="3">
    <source>
        <dbReference type="Proteomes" id="UP000800094"/>
    </source>
</evidence>
<feature type="region of interest" description="Disordered" evidence="1">
    <location>
        <begin position="209"/>
        <end position="233"/>
    </location>
</feature>
<name>A0A6A6HZR9_9PLEO</name>
<accession>A0A6A6HZR9</accession>
<keyword evidence="3" id="KW-1185">Reference proteome</keyword>
<protein>
    <submittedName>
        <fullName evidence="2">Uncharacterized protein</fullName>
    </submittedName>
</protein>
<dbReference type="RefSeq" id="XP_033678531.1">
    <property type="nucleotide sequence ID" value="XM_033830142.1"/>
</dbReference>
<evidence type="ECO:0000256" key="1">
    <source>
        <dbReference type="SAM" id="MobiDB-lite"/>
    </source>
</evidence>
<dbReference type="Proteomes" id="UP000800094">
    <property type="component" value="Unassembled WGS sequence"/>
</dbReference>
<gene>
    <name evidence="2" type="ORF">BU26DRAFT_523808</name>
</gene>
<sequence length="233" mass="27057">MADDNLSLQQIRERTEKEQNNFRWHLLSFSEFRTGPCGVLLPQDCSRYLYREPCVHPRGAYQFVIKDGTFPDHPDIKGSCAIGGCLNPDENWSWADSDRNMARVYLLWHFSKLVGKEIEVNGIFPHQTHEYIREGDWNREAKISETAWKAWNALIDYFNKGTEPKFPARELVSLPFKWDNGTVAEEETDPVWEDRTRYLHADAKIRELQFGPGREPYPDESPGPRVVEPGTQS</sequence>
<organism evidence="2 3">
    <name type="scientific">Trematosphaeria pertusa</name>
    <dbReference type="NCBI Taxonomy" id="390896"/>
    <lineage>
        <taxon>Eukaryota</taxon>
        <taxon>Fungi</taxon>
        <taxon>Dikarya</taxon>
        <taxon>Ascomycota</taxon>
        <taxon>Pezizomycotina</taxon>
        <taxon>Dothideomycetes</taxon>
        <taxon>Pleosporomycetidae</taxon>
        <taxon>Pleosporales</taxon>
        <taxon>Massarineae</taxon>
        <taxon>Trematosphaeriaceae</taxon>
        <taxon>Trematosphaeria</taxon>
    </lineage>
</organism>
<reference evidence="2" key="1">
    <citation type="journal article" date="2020" name="Stud. Mycol.">
        <title>101 Dothideomycetes genomes: a test case for predicting lifestyles and emergence of pathogens.</title>
        <authorList>
            <person name="Haridas S."/>
            <person name="Albert R."/>
            <person name="Binder M."/>
            <person name="Bloem J."/>
            <person name="Labutti K."/>
            <person name="Salamov A."/>
            <person name="Andreopoulos B."/>
            <person name="Baker S."/>
            <person name="Barry K."/>
            <person name="Bills G."/>
            <person name="Bluhm B."/>
            <person name="Cannon C."/>
            <person name="Castanera R."/>
            <person name="Culley D."/>
            <person name="Daum C."/>
            <person name="Ezra D."/>
            <person name="Gonzalez J."/>
            <person name="Henrissat B."/>
            <person name="Kuo A."/>
            <person name="Liang C."/>
            <person name="Lipzen A."/>
            <person name="Lutzoni F."/>
            <person name="Magnuson J."/>
            <person name="Mondo S."/>
            <person name="Nolan M."/>
            <person name="Ohm R."/>
            <person name="Pangilinan J."/>
            <person name="Park H.-J."/>
            <person name="Ramirez L."/>
            <person name="Alfaro M."/>
            <person name="Sun H."/>
            <person name="Tritt A."/>
            <person name="Yoshinaga Y."/>
            <person name="Zwiers L.-H."/>
            <person name="Turgeon B."/>
            <person name="Goodwin S."/>
            <person name="Spatafora J."/>
            <person name="Crous P."/>
            <person name="Grigoriev I."/>
        </authorList>
    </citation>
    <scope>NUCLEOTIDE SEQUENCE</scope>
    <source>
        <strain evidence="2">CBS 122368</strain>
    </source>
</reference>
<proteinExistence type="predicted"/>
<dbReference type="EMBL" id="ML987205">
    <property type="protein sequence ID" value="KAF2243527.1"/>
    <property type="molecule type" value="Genomic_DNA"/>
</dbReference>